<gene>
    <name evidence="1" type="ORF">UFOPK3376_01651</name>
</gene>
<protein>
    <submittedName>
        <fullName evidence="1">Unannotated protein</fullName>
    </submittedName>
</protein>
<reference evidence="1" key="1">
    <citation type="submission" date="2020-05" db="EMBL/GenBank/DDBJ databases">
        <authorList>
            <person name="Chiriac C."/>
            <person name="Salcher M."/>
            <person name="Ghai R."/>
            <person name="Kavagutti S V."/>
        </authorList>
    </citation>
    <scope>NUCLEOTIDE SEQUENCE</scope>
</reference>
<dbReference type="EMBL" id="CAFBLP010000039">
    <property type="protein sequence ID" value="CAB4882228.1"/>
    <property type="molecule type" value="Genomic_DNA"/>
</dbReference>
<organism evidence="1">
    <name type="scientific">freshwater metagenome</name>
    <dbReference type="NCBI Taxonomy" id="449393"/>
    <lineage>
        <taxon>unclassified sequences</taxon>
        <taxon>metagenomes</taxon>
        <taxon>ecological metagenomes</taxon>
    </lineage>
</organism>
<name>A0A6J7EKI7_9ZZZZ</name>
<accession>A0A6J7EKI7</accession>
<evidence type="ECO:0000313" key="1">
    <source>
        <dbReference type="EMBL" id="CAB4882228.1"/>
    </source>
</evidence>
<sequence length="210" mass="23827">MADPYKPRAPFAPWDRRTLPGIFDVEESARRVGNYKWAEMKLFEALGGWVATVPELDVKMRLGTHCYKHAWHAELWHKRLPELREMNPERLTAPANDAMVRFVEAMTEPEAPEQTIEKLVGVYRVFIPRFIAAYTYHLNGTSEITDAPTVRSLKFILQDEFDDWRDGEMILQSLIETPEEASRAAAHMQQLEAIMIEAGGIAGVGTLGAS</sequence>
<dbReference type="AlphaFoldDB" id="A0A6J7EKI7"/>
<proteinExistence type="predicted"/>